<evidence type="ECO:0000256" key="4">
    <source>
        <dbReference type="ARBA" id="ARBA00022741"/>
    </source>
</evidence>
<dbReference type="InterPro" id="IPR027417">
    <property type="entry name" value="P-loop_NTPase"/>
</dbReference>
<feature type="compositionally biased region" description="Basic and acidic residues" evidence="10">
    <location>
        <begin position="413"/>
        <end position="423"/>
    </location>
</feature>
<feature type="region of interest" description="Disordered" evidence="10">
    <location>
        <begin position="401"/>
        <end position="423"/>
    </location>
</feature>
<accession>A0A1G4MK63</accession>
<dbReference type="CDD" id="cd18795">
    <property type="entry name" value="SF2_C_Ski2"/>
    <property type="match status" value="1"/>
</dbReference>
<dbReference type="GO" id="GO:0003676">
    <property type="term" value="F:nucleic acid binding"/>
    <property type="evidence" value="ECO:0007669"/>
    <property type="project" value="InterPro"/>
</dbReference>
<dbReference type="InterPro" id="IPR001650">
    <property type="entry name" value="Helicase_C-like"/>
</dbReference>
<keyword evidence="6" id="KW-0347">Helicase</keyword>
<dbReference type="Pfam" id="PF18149">
    <property type="entry name" value="Helicase_PWI"/>
    <property type="match status" value="1"/>
</dbReference>
<keyword evidence="14" id="KW-1185">Reference proteome</keyword>
<keyword evidence="8" id="KW-0539">Nucleus</keyword>
<evidence type="ECO:0000313" key="14">
    <source>
        <dbReference type="Proteomes" id="UP000190831"/>
    </source>
</evidence>
<reference evidence="13 14" key="1">
    <citation type="submission" date="2016-03" db="EMBL/GenBank/DDBJ databases">
        <authorList>
            <person name="Devillers H."/>
        </authorList>
    </citation>
    <scope>NUCLEOTIDE SEQUENCE [LARGE SCALE GENOMIC DNA]</scope>
    <source>
        <strain evidence="13">CBS 6772</strain>
    </source>
</reference>
<dbReference type="PIRSF" id="PIRSF039073">
    <property type="entry name" value="BRR2"/>
    <property type="match status" value="1"/>
</dbReference>
<dbReference type="Pfam" id="PF23445">
    <property type="entry name" value="WHD_SNRNP200"/>
    <property type="match status" value="2"/>
</dbReference>
<dbReference type="CDD" id="cd18021">
    <property type="entry name" value="DEXHc_Brr2_2"/>
    <property type="match status" value="1"/>
</dbReference>
<dbReference type="SUPFAM" id="SSF81296">
    <property type="entry name" value="E set domains"/>
    <property type="match status" value="1"/>
</dbReference>
<dbReference type="SUPFAM" id="SSF46785">
    <property type="entry name" value="Winged helix' DNA-binding domain"/>
    <property type="match status" value="1"/>
</dbReference>
<dbReference type="InterPro" id="IPR036390">
    <property type="entry name" value="WH_DNA-bd_sf"/>
</dbReference>
<dbReference type="PANTHER" id="PTHR47961">
    <property type="entry name" value="DNA POLYMERASE THETA, PUTATIVE (AFU_ORTHOLOGUE AFUA_1G05260)-RELATED"/>
    <property type="match status" value="1"/>
</dbReference>
<dbReference type="EMBL" id="LT598491">
    <property type="protein sequence ID" value="SCW04278.1"/>
    <property type="molecule type" value="Genomic_DNA"/>
</dbReference>
<dbReference type="Gene3D" id="1.10.10.10">
    <property type="entry name" value="Winged helix-like DNA-binding domain superfamily/Winged helix DNA-binding domain"/>
    <property type="match status" value="2"/>
</dbReference>
<dbReference type="GO" id="GO:0005682">
    <property type="term" value="C:U5 snRNP"/>
    <property type="evidence" value="ECO:0007669"/>
    <property type="project" value="UniProtKB-ARBA"/>
</dbReference>
<sequence length="2161" mass="246791">MSKDSFNERKQKIREIYRYDEMSNKVLKADKRMASDKTNPAIDAAISQPKSMLGRISVKDMGTSSNTGPTEEEKQIAIKNMEVDNVKLKSSTSKRNITQNSTVLDGTTDKLDYYPMDDFNTVIYEKIVQHLSILLGDDMPHDVITSATDILLHILKDDETESDSNWDTKKIKIERELGVKIENQVFNEIVNLSKQINDYHNKSEIDTKDNFEEIPLVVDGSDNEENVQQNALTDEIEQEDVNEESTDSSRPRNELTELANEIPEKDDIFVLAHKNKAENYQFVETPIYEVDEFYLERLLSSKLTEMDPSDVHVLADKIFSILSEDMHPAYWENEIAKHVDLKYYSLIKNLVRNRDSIYWGIRLSTSPPIERNNILESIRNLDLGFLADQYLARKVSSKRKQEDIENDQYTDSSETKKPREEEECYKPKIVDLKNLIFDQGSELMTTTKITLPGNSYKRVKKNYEEIHIPPLTKPADDFRLIPISELPQWAHNAFPSNEANTLNRVQSEVFPSAFKSDENMLICAPTGAGKTNIAMLAVLRSMSHCRVDSTESFNFKNLKIIYIAPLKALVQEQVREFRRRLTSFGIKVAELTGDSNLTKKQIAETHILVSTPEKWDVITRKTYDTNFTNLVSLIVIDEVHLLHDERGPVLESIVARTIRQKNLNTSVRLVALSATLPNYEDVGRFLRVQKDHVFYFDSSFRPCPLAQQFCGVTERNGIKKINAMNEVCYDKILDAANEGHQVIIFVHSRKDTARTAKWLKEKLIADDKAALLVKSEPGSREILRRESENIDDHWLKDLINSGLGIHHAGLSRGDRSLSEDLFADGLIQVLVSTSTLAWGVNLPAHTVIIKGTEVYSPEKGSWTQLSAQDVLQMLGRAGRPRYDTNGEGIIITHQANVQYYLAILNQQLPIESQLFTRLADNLNAEIVLGNVKTRDDAVDWLGYTYLYVRMLKAPVLYNAPIEADDTALIRYREDLAHSALHALSSSNLIIYDEVTGKIMFTELGRIASHFYIHHNSIAAYSNMLTEHLTQIEVLRIFSSSDEFKYIPVRQEEKFELQQLLEKAPIPVKEDSNDSLAKTNVLLQAYISRLKLEGFALNADMIYITQSAGRLLRALYEICLRKRWSRLSKILLTLTKSVERRIWQTNSPFRQFQGCPSEIIRRAEASSLPWKEYFTLTTPNEVGQALRSEKHGKQAFDLLRRFPKIELRCSMQPITPSLLKFELVMLPQWIWDSKIHGYLEPFVLFVEDPMGEKLLYSDTFSIKEDSINMENYLDFTISLSSSYQEQLPPNLFITVISERWLYCEEKVPVLLNNVRLPKKFPSATPLLDIEPLSTEELQIEEFINAMQVSSFNQFQSQIFPALYNSNENVLVGASKGCGKTIMAELALLNHWRQNGNRAVYICPSQIQIDHLSRNWSQRFSNLAGGKVINKLQGDLSQSLRILAQSHLILCTPEQFDSLSRRWKQRRNVQRIDLLIADDVHLIGNGLTGAVYENIISRMVFISAQLETNLRLVGLASSLASSRDFGEWMGVSKSNIFNFSSQERARPVTIQMKSLETGSAYSKSLLNFIIERAKLIDAKEVSPIIFVPDKRRSIEIALELTQIASNQGIELSKIEHNLLENHLLRVKNNAIAEALKHGIGILYKEMPPSDRKVIEKLHRRKELAFIVVSKECTDWKLEASFVSVLGTKCYEGKEHRLIDYTINDLLEMVGSATTGNDKNEVLVISDNRKADYYKKFLIESLPVESFMYLYLHDAFSNEISTSIIESKQDCIDWITYTYFYRRIHANPTFYGVKDITPLGISSYLTDLVEAVIKDLTDSSIIEVEEIDLDNDNENEDELEESIAPLNGCLIASFYNVSFVTMQMFLSSLSKSSGLRSILETLCRASEFEVVPIREGEFQMLQALHRKLPLKVSEISISECSSFKTYVLLQAYFSRMKLTLDFDVDLKEILCISLPLVNAIVDLLAGEGHLNATTAMDISQMLVQGVWDTDSPLKQVPFFDSEIIKKCNAMKVETVYDIMSLEDSEREQILTMEGEELSLVANFVNSYPNIELTYSIDLSEPFVVNEVKIIEVHLNRDEEPETLEVISAKFPSAKKENWWLVVGEASTKELYSVKRVTPSQEMQSYEMEVNIPTSGHHKLTLWCVCDSYMDADKEVTFDVQVDEK</sequence>
<dbReference type="SUPFAM" id="SSF158702">
    <property type="entry name" value="Sec63 N-terminal domain-like"/>
    <property type="match status" value="2"/>
</dbReference>
<feature type="domain" description="Helicase ATP-binding" evidence="11">
    <location>
        <begin position="511"/>
        <end position="694"/>
    </location>
</feature>
<dbReference type="InterPro" id="IPR035892">
    <property type="entry name" value="C2_domain_sf"/>
</dbReference>
<dbReference type="GO" id="GO:0016787">
    <property type="term" value="F:hydrolase activity"/>
    <property type="evidence" value="ECO:0007669"/>
    <property type="project" value="UniProtKB-KW"/>
</dbReference>
<dbReference type="Pfam" id="PF00271">
    <property type="entry name" value="Helicase_C"/>
    <property type="match status" value="1"/>
</dbReference>
<dbReference type="PROSITE" id="PS51192">
    <property type="entry name" value="HELICASE_ATP_BIND_1"/>
    <property type="match status" value="2"/>
</dbReference>
<dbReference type="FunFam" id="3.40.50.300:FF:000102">
    <property type="entry name" value="RNA helicase, activating signal cointegrator 1"/>
    <property type="match status" value="1"/>
</dbReference>
<dbReference type="InterPro" id="IPR014756">
    <property type="entry name" value="Ig_E-set"/>
</dbReference>
<dbReference type="InterPro" id="IPR041094">
    <property type="entry name" value="Brr2_helicase_PWI"/>
</dbReference>
<feature type="domain" description="Helicase C-terminal" evidence="12">
    <location>
        <begin position="728"/>
        <end position="939"/>
    </location>
</feature>
<dbReference type="FunFam" id="1.10.150.20:FF:000004">
    <property type="entry name" value="U5 small nuclear ribonucleoprotein helicase"/>
    <property type="match status" value="1"/>
</dbReference>
<dbReference type="InterPro" id="IPR003593">
    <property type="entry name" value="AAA+_ATPase"/>
</dbReference>
<evidence type="ECO:0000256" key="10">
    <source>
        <dbReference type="SAM" id="MobiDB-lite"/>
    </source>
</evidence>
<dbReference type="FunFam" id="1.10.10.10:FF:000024">
    <property type="entry name" value="U5 small nuclear ribonucleoprotein helicase"/>
    <property type="match status" value="1"/>
</dbReference>
<evidence type="ECO:0000256" key="5">
    <source>
        <dbReference type="ARBA" id="ARBA00022801"/>
    </source>
</evidence>
<dbReference type="Pfam" id="PF00270">
    <property type="entry name" value="DEAD"/>
    <property type="match status" value="2"/>
</dbReference>
<dbReference type="FunFam" id="1.10.10.10:FF:000012">
    <property type="entry name" value="U5 small nuclear ribonucleoprotein helicase"/>
    <property type="match status" value="1"/>
</dbReference>
<dbReference type="InterPro" id="IPR011545">
    <property type="entry name" value="DEAD/DEAH_box_helicase_dom"/>
</dbReference>
<dbReference type="SMART" id="SM00490">
    <property type="entry name" value="HELICc"/>
    <property type="match status" value="1"/>
</dbReference>
<feature type="domain" description="Helicase ATP-binding" evidence="11">
    <location>
        <begin position="1359"/>
        <end position="1535"/>
    </location>
</feature>
<evidence type="ECO:0000256" key="6">
    <source>
        <dbReference type="ARBA" id="ARBA00022806"/>
    </source>
</evidence>
<dbReference type="EC" id="3.6.4.13" evidence="2"/>
<dbReference type="PANTHER" id="PTHR47961:SF4">
    <property type="entry name" value="ACTIVATING SIGNAL COINTEGRATOR 1 COMPLEX SUBUNIT 3"/>
    <property type="match status" value="1"/>
</dbReference>
<dbReference type="FunFam" id="1.10.150.20:FF:000013">
    <property type="entry name" value="U5 small nuclear ribonucleoprotein kDa helicase"/>
    <property type="match status" value="1"/>
</dbReference>
<evidence type="ECO:0000256" key="3">
    <source>
        <dbReference type="ARBA" id="ARBA00022737"/>
    </source>
</evidence>
<dbReference type="InterPro" id="IPR050474">
    <property type="entry name" value="Hel308_SKI2-like"/>
</dbReference>
<evidence type="ECO:0000259" key="11">
    <source>
        <dbReference type="PROSITE" id="PS51192"/>
    </source>
</evidence>
<keyword evidence="5" id="KW-0378">Hydrolase</keyword>
<dbReference type="Gene3D" id="1.10.150.20">
    <property type="entry name" value="5' to 3' exonuclease, C-terminal subdomain"/>
    <property type="match status" value="2"/>
</dbReference>
<dbReference type="InterPro" id="IPR004179">
    <property type="entry name" value="Sec63-dom"/>
</dbReference>
<comment type="subcellular location">
    <subcellularLocation>
        <location evidence="1">Nucleus</location>
    </subcellularLocation>
</comment>
<dbReference type="FunFam" id="3.40.50.300:FF:000062">
    <property type="entry name" value="U5 small nuclear ribonucleoprotein helicase"/>
    <property type="match status" value="1"/>
</dbReference>
<dbReference type="STRING" id="4955.A0A1G4MK63"/>
<proteinExistence type="predicted"/>
<evidence type="ECO:0000256" key="9">
    <source>
        <dbReference type="ARBA" id="ARBA00047984"/>
    </source>
</evidence>
<dbReference type="Gene3D" id="3.40.50.300">
    <property type="entry name" value="P-loop containing nucleotide triphosphate hydrolases"/>
    <property type="match status" value="4"/>
</dbReference>
<dbReference type="SMART" id="SM00487">
    <property type="entry name" value="DEXDc"/>
    <property type="match status" value="2"/>
</dbReference>
<comment type="catalytic activity">
    <reaction evidence="9">
        <text>ATP + H2O = ADP + phosphate + H(+)</text>
        <dbReference type="Rhea" id="RHEA:13065"/>
        <dbReference type="ChEBI" id="CHEBI:15377"/>
        <dbReference type="ChEBI" id="CHEBI:15378"/>
        <dbReference type="ChEBI" id="CHEBI:30616"/>
        <dbReference type="ChEBI" id="CHEBI:43474"/>
        <dbReference type="ChEBI" id="CHEBI:456216"/>
        <dbReference type="EC" id="3.6.4.13"/>
    </reaction>
</comment>
<organism evidence="13 14">
    <name type="scientific">Lachancea fermentati</name>
    <name type="common">Zygosaccharomyces fermentati</name>
    <dbReference type="NCBI Taxonomy" id="4955"/>
    <lineage>
        <taxon>Eukaryota</taxon>
        <taxon>Fungi</taxon>
        <taxon>Dikarya</taxon>
        <taxon>Ascomycota</taxon>
        <taxon>Saccharomycotina</taxon>
        <taxon>Saccharomycetes</taxon>
        <taxon>Saccharomycetales</taxon>
        <taxon>Saccharomycetaceae</taxon>
        <taxon>Lachancea</taxon>
    </lineage>
</organism>
<keyword evidence="3" id="KW-0677">Repeat</keyword>
<dbReference type="InterPro" id="IPR057842">
    <property type="entry name" value="WH_MER3"/>
</dbReference>
<dbReference type="Pfam" id="PF21188">
    <property type="entry name" value="BRR2_plug"/>
    <property type="match status" value="1"/>
</dbReference>
<dbReference type="SUPFAM" id="SSF52540">
    <property type="entry name" value="P-loop containing nucleoside triphosphate hydrolases"/>
    <property type="match status" value="3"/>
</dbReference>
<protein>
    <recommendedName>
        <fullName evidence="2">RNA helicase</fullName>
        <ecNumber evidence="2">3.6.4.13</ecNumber>
    </recommendedName>
</protein>
<dbReference type="SMART" id="SM00973">
    <property type="entry name" value="Sec63"/>
    <property type="match status" value="2"/>
</dbReference>
<dbReference type="Proteomes" id="UP000190831">
    <property type="component" value="Chromosome H"/>
</dbReference>
<evidence type="ECO:0000256" key="2">
    <source>
        <dbReference type="ARBA" id="ARBA00012552"/>
    </source>
</evidence>
<dbReference type="GO" id="GO:0005524">
    <property type="term" value="F:ATP binding"/>
    <property type="evidence" value="ECO:0007669"/>
    <property type="project" value="UniProtKB-KW"/>
</dbReference>
<evidence type="ECO:0000313" key="13">
    <source>
        <dbReference type="EMBL" id="SCW04278.1"/>
    </source>
</evidence>
<dbReference type="SMART" id="SM00382">
    <property type="entry name" value="AAA"/>
    <property type="match status" value="2"/>
</dbReference>
<evidence type="ECO:0000256" key="7">
    <source>
        <dbReference type="ARBA" id="ARBA00022840"/>
    </source>
</evidence>
<evidence type="ECO:0000256" key="8">
    <source>
        <dbReference type="ARBA" id="ARBA00023242"/>
    </source>
</evidence>
<dbReference type="GO" id="GO:0000393">
    <property type="term" value="P:spliceosomal conformational changes to generate catalytic conformation"/>
    <property type="evidence" value="ECO:0007669"/>
    <property type="project" value="UniProtKB-ARBA"/>
</dbReference>
<evidence type="ECO:0000259" key="12">
    <source>
        <dbReference type="PROSITE" id="PS51194"/>
    </source>
</evidence>
<dbReference type="GO" id="GO:0003724">
    <property type="term" value="F:RNA helicase activity"/>
    <property type="evidence" value="ECO:0007669"/>
    <property type="project" value="UniProtKB-EC"/>
</dbReference>
<dbReference type="Pfam" id="PF02889">
    <property type="entry name" value="Sec63"/>
    <property type="match status" value="2"/>
</dbReference>
<dbReference type="FunFam" id="1.10.3380.10:FF:000001">
    <property type="entry name" value="U5 small nuclear ribonucleoprotein helicase"/>
    <property type="match status" value="1"/>
</dbReference>
<dbReference type="Gene3D" id="2.60.40.150">
    <property type="entry name" value="C2 domain"/>
    <property type="match status" value="2"/>
</dbReference>
<dbReference type="Gene3D" id="1.10.3380.10">
    <property type="entry name" value="Sec63 N-terminal domain-like domain"/>
    <property type="match status" value="2"/>
</dbReference>
<dbReference type="FunFam" id="2.60.40.150:FF:000133">
    <property type="entry name" value="Pre-mRNA splicing helicase, putative"/>
    <property type="match status" value="1"/>
</dbReference>
<dbReference type="InterPro" id="IPR014001">
    <property type="entry name" value="Helicase_ATP-bd"/>
</dbReference>
<dbReference type="OrthoDB" id="5575at2759"/>
<dbReference type="OMA" id="MNPKEFN"/>
<keyword evidence="4" id="KW-0547">Nucleotide-binding</keyword>
<gene>
    <name evidence="13" type="ORF">LAFE_0H10000G</name>
</gene>
<name>A0A1G4MK63_LACFM</name>
<dbReference type="InterPro" id="IPR036388">
    <property type="entry name" value="WH-like_DNA-bd_sf"/>
</dbReference>
<keyword evidence="7" id="KW-0067">ATP-binding</keyword>
<evidence type="ECO:0000256" key="1">
    <source>
        <dbReference type="ARBA" id="ARBA00004123"/>
    </source>
</evidence>
<dbReference type="InterPro" id="IPR048863">
    <property type="entry name" value="BRR2_plug"/>
</dbReference>
<dbReference type="PROSITE" id="PS51194">
    <property type="entry name" value="HELICASE_CTER"/>
    <property type="match status" value="1"/>
</dbReference>